<dbReference type="AlphaFoldDB" id="A0A2Z7B7E2"/>
<evidence type="ECO:0000313" key="3">
    <source>
        <dbReference type="Proteomes" id="UP000250235"/>
    </source>
</evidence>
<sequence>MHHEVNQMTPLSLAFYAVLRDSMKLKWYSHSLISVRVSSSEFECRRAILGPVNKDFEKGIEAAVDPPIRSTTGNVIPPSICTRRYDGFWHERKLLVKLIGTSPITARGGGGRRPAAALGEAGGGVGYWEEGRPNYRKSHSLNPPPMLNTLSSVFMRTDGFIITPIDDQIGPIDSVSKTEHHDADTASRGPTTIVAPKSQFWTCPSDHGKAPSNIAP</sequence>
<protein>
    <submittedName>
        <fullName evidence="2">Uncharacterized protein</fullName>
    </submittedName>
</protein>
<proteinExistence type="predicted"/>
<dbReference type="EMBL" id="KV008295">
    <property type="protein sequence ID" value="KZV30384.1"/>
    <property type="molecule type" value="Genomic_DNA"/>
</dbReference>
<feature type="compositionally biased region" description="Basic and acidic residues" evidence="1">
    <location>
        <begin position="176"/>
        <end position="185"/>
    </location>
</feature>
<keyword evidence="3" id="KW-1185">Reference proteome</keyword>
<feature type="region of interest" description="Disordered" evidence="1">
    <location>
        <begin position="172"/>
        <end position="192"/>
    </location>
</feature>
<reference evidence="2 3" key="1">
    <citation type="journal article" date="2015" name="Proc. Natl. Acad. Sci. U.S.A.">
        <title>The resurrection genome of Boea hygrometrica: A blueprint for survival of dehydration.</title>
        <authorList>
            <person name="Xiao L."/>
            <person name="Yang G."/>
            <person name="Zhang L."/>
            <person name="Yang X."/>
            <person name="Zhao S."/>
            <person name="Ji Z."/>
            <person name="Zhou Q."/>
            <person name="Hu M."/>
            <person name="Wang Y."/>
            <person name="Chen M."/>
            <person name="Xu Y."/>
            <person name="Jin H."/>
            <person name="Xiao X."/>
            <person name="Hu G."/>
            <person name="Bao F."/>
            <person name="Hu Y."/>
            <person name="Wan P."/>
            <person name="Li L."/>
            <person name="Deng X."/>
            <person name="Kuang T."/>
            <person name="Xiang C."/>
            <person name="Zhu J.K."/>
            <person name="Oliver M.J."/>
            <person name="He Y."/>
        </authorList>
    </citation>
    <scope>NUCLEOTIDE SEQUENCE [LARGE SCALE GENOMIC DNA]</scope>
    <source>
        <strain evidence="3">cv. XS01</strain>
    </source>
</reference>
<organism evidence="2 3">
    <name type="scientific">Dorcoceras hygrometricum</name>
    <dbReference type="NCBI Taxonomy" id="472368"/>
    <lineage>
        <taxon>Eukaryota</taxon>
        <taxon>Viridiplantae</taxon>
        <taxon>Streptophyta</taxon>
        <taxon>Embryophyta</taxon>
        <taxon>Tracheophyta</taxon>
        <taxon>Spermatophyta</taxon>
        <taxon>Magnoliopsida</taxon>
        <taxon>eudicotyledons</taxon>
        <taxon>Gunneridae</taxon>
        <taxon>Pentapetalae</taxon>
        <taxon>asterids</taxon>
        <taxon>lamiids</taxon>
        <taxon>Lamiales</taxon>
        <taxon>Gesneriaceae</taxon>
        <taxon>Didymocarpoideae</taxon>
        <taxon>Trichosporeae</taxon>
        <taxon>Loxocarpinae</taxon>
        <taxon>Dorcoceras</taxon>
    </lineage>
</organism>
<evidence type="ECO:0000313" key="2">
    <source>
        <dbReference type="EMBL" id="KZV30384.1"/>
    </source>
</evidence>
<dbReference type="Proteomes" id="UP000250235">
    <property type="component" value="Unassembled WGS sequence"/>
</dbReference>
<name>A0A2Z7B7E2_9LAMI</name>
<gene>
    <name evidence="2" type="ORF">F511_34518</name>
</gene>
<accession>A0A2Z7B7E2</accession>
<evidence type="ECO:0000256" key="1">
    <source>
        <dbReference type="SAM" id="MobiDB-lite"/>
    </source>
</evidence>